<dbReference type="InterPro" id="IPR050097">
    <property type="entry name" value="Ferredoxin-NADP_redctase_2"/>
</dbReference>
<evidence type="ECO:0000256" key="1">
    <source>
        <dbReference type="ARBA" id="ARBA00022630"/>
    </source>
</evidence>
<keyword evidence="2" id="KW-0274">FAD</keyword>
<dbReference type="Pfam" id="PF07992">
    <property type="entry name" value="Pyr_redox_2"/>
    <property type="match status" value="1"/>
</dbReference>
<keyword evidence="4" id="KW-1015">Disulfide bond</keyword>
<evidence type="ECO:0000256" key="5">
    <source>
        <dbReference type="ARBA" id="ARBA00023284"/>
    </source>
</evidence>
<evidence type="ECO:0000259" key="6">
    <source>
        <dbReference type="Pfam" id="PF07992"/>
    </source>
</evidence>
<dbReference type="InterPro" id="IPR008255">
    <property type="entry name" value="Pyr_nucl-diS_OxRdtase_2_AS"/>
</dbReference>
<evidence type="ECO:0000313" key="7">
    <source>
        <dbReference type="EMBL" id="KKU04777.1"/>
    </source>
</evidence>
<comment type="caution">
    <text evidence="7">The sequence shown here is derived from an EMBL/GenBank/DDBJ whole genome shotgun (WGS) entry which is preliminary data.</text>
</comment>
<name>A0A0G1M9M3_9BACT</name>
<protein>
    <submittedName>
        <fullName evidence="7">Thioredoxin reductase</fullName>
    </submittedName>
</protein>
<accession>A0A0G1M9M3</accession>
<evidence type="ECO:0000256" key="4">
    <source>
        <dbReference type="ARBA" id="ARBA00023157"/>
    </source>
</evidence>
<keyword evidence="3" id="KW-0560">Oxidoreductase</keyword>
<gene>
    <name evidence="7" type="ORF">UX06_C0009G0008</name>
</gene>
<organism evidence="7 8">
    <name type="scientific">Candidatus Giovannonibacteria bacterium GW2011_GWA2_45_21</name>
    <dbReference type="NCBI Taxonomy" id="1618649"/>
    <lineage>
        <taxon>Bacteria</taxon>
        <taxon>Candidatus Giovannoniibacteriota</taxon>
    </lineage>
</organism>
<dbReference type="AlphaFoldDB" id="A0A0G1M9M3"/>
<proteinExistence type="predicted"/>
<dbReference type="PANTHER" id="PTHR48105">
    <property type="entry name" value="THIOREDOXIN REDUCTASE 1-RELATED-RELATED"/>
    <property type="match status" value="1"/>
</dbReference>
<dbReference type="EMBL" id="LCKT01000009">
    <property type="protein sequence ID" value="KKU04777.1"/>
    <property type="molecule type" value="Genomic_DNA"/>
</dbReference>
<dbReference type="Gene3D" id="3.50.50.60">
    <property type="entry name" value="FAD/NAD(P)-binding domain"/>
    <property type="match status" value="2"/>
</dbReference>
<keyword evidence="5" id="KW-0676">Redox-active center</keyword>
<feature type="domain" description="FAD/NAD(P)-binding" evidence="6">
    <location>
        <begin position="5"/>
        <end position="282"/>
    </location>
</feature>
<dbReference type="InterPro" id="IPR036188">
    <property type="entry name" value="FAD/NAD-bd_sf"/>
</dbReference>
<dbReference type="PROSITE" id="PS00573">
    <property type="entry name" value="PYRIDINE_REDOX_2"/>
    <property type="match status" value="1"/>
</dbReference>
<dbReference type="InterPro" id="IPR023753">
    <property type="entry name" value="FAD/NAD-binding_dom"/>
</dbReference>
<evidence type="ECO:0000256" key="2">
    <source>
        <dbReference type="ARBA" id="ARBA00022827"/>
    </source>
</evidence>
<dbReference type="SUPFAM" id="SSF51905">
    <property type="entry name" value="FAD/NAD(P)-binding domain"/>
    <property type="match status" value="1"/>
</dbReference>
<reference evidence="7 8" key="1">
    <citation type="journal article" date="2015" name="Nature">
        <title>rRNA introns, odd ribosomes, and small enigmatic genomes across a large radiation of phyla.</title>
        <authorList>
            <person name="Brown C.T."/>
            <person name="Hug L.A."/>
            <person name="Thomas B.C."/>
            <person name="Sharon I."/>
            <person name="Castelle C.J."/>
            <person name="Singh A."/>
            <person name="Wilkins M.J."/>
            <person name="Williams K.H."/>
            <person name="Banfield J.F."/>
        </authorList>
    </citation>
    <scope>NUCLEOTIDE SEQUENCE [LARGE SCALE GENOMIC DNA]</scope>
</reference>
<dbReference type="PRINTS" id="PR00368">
    <property type="entry name" value="FADPNR"/>
</dbReference>
<evidence type="ECO:0000256" key="3">
    <source>
        <dbReference type="ARBA" id="ARBA00023002"/>
    </source>
</evidence>
<dbReference type="Proteomes" id="UP000034696">
    <property type="component" value="Unassembled WGS sequence"/>
</dbReference>
<sequence>METHYDLIIIGSGVAGLSAGVYASRYRMKVLIIGEVFGGETASAGNIENYPGVKSIDGFELASLIKEQAIALGVEVKNQKVEKVERNNTKHCFTVHTKDAAFNGNTLLFAVGTERRRLGLPNEKELTGKGVHYCVTCDGPVYSGETIVIVGGGDASVKGANLAAEYAKKVYLIIRGKDVTAEAINLEQLKKLRSKVEIIAETEVKELIGKERLEKIVLSKPLNGSTDLVIGGLFVEVGALPNVSLAQSLGVELDERGYIKVDNTMKTNVDGVFAAGDTVNHFGAFKQDITAAALGAVAATTAYGDHKIHGELCEYHGVPRMLPTR</sequence>
<dbReference type="GO" id="GO:0016668">
    <property type="term" value="F:oxidoreductase activity, acting on a sulfur group of donors, NAD(P) as acceptor"/>
    <property type="evidence" value="ECO:0007669"/>
    <property type="project" value="UniProtKB-ARBA"/>
</dbReference>
<dbReference type="PATRIC" id="fig|1618649.3.peg.191"/>
<dbReference type="PRINTS" id="PR00469">
    <property type="entry name" value="PNDRDTASEII"/>
</dbReference>
<evidence type="ECO:0000313" key="8">
    <source>
        <dbReference type="Proteomes" id="UP000034696"/>
    </source>
</evidence>
<keyword evidence="1" id="KW-0285">Flavoprotein</keyword>